<sequence>MFKDSLGMGIGKIPGGVVIEDSGGTRVLVAVFEGPGEKEVMAIPPATANGIKCMVAAVSAAGEMVVFIIVSIVLKQLACRDEDMEEDCSKIPASNKRFNGWGWMTDNYLETNHR</sequence>
<evidence type="ECO:0000313" key="1">
    <source>
        <dbReference type="EMBL" id="KAB2099213.1"/>
    </source>
</evidence>
<comment type="caution">
    <text evidence="1">The sequence shown here is derived from an EMBL/GenBank/DDBJ whole genome shotgun (WGS) entry which is preliminary data.</text>
</comment>
<reference evidence="1 2" key="1">
    <citation type="journal article" date="2019" name="bioRxiv">
        <title>Genomics, evolutionary history and diagnostics of the Alternaria alternata species group including apple and Asian pear pathotypes.</title>
        <authorList>
            <person name="Armitage A.D."/>
            <person name="Cockerton H.M."/>
            <person name="Sreenivasaprasad S."/>
            <person name="Woodhall J.W."/>
            <person name="Lane C.R."/>
            <person name="Harrison R.J."/>
            <person name="Clarkson J.P."/>
        </authorList>
    </citation>
    <scope>NUCLEOTIDE SEQUENCE [LARGE SCALE GENOMIC DNA]</scope>
    <source>
        <strain evidence="1 2">FERA 650</strain>
    </source>
</reference>
<gene>
    <name evidence="1" type="ORF">AG0111_0g12462</name>
</gene>
<accession>A0ACB6F491</accession>
<evidence type="ECO:0000313" key="2">
    <source>
        <dbReference type="Proteomes" id="UP000293547"/>
    </source>
</evidence>
<organism evidence="1 2">
    <name type="scientific">Alternaria gaisen</name>
    <dbReference type="NCBI Taxonomy" id="167740"/>
    <lineage>
        <taxon>Eukaryota</taxon>
        <taxon>Fungi</taxon>
        <taxon>Dikarya</taxon>
        <taxon>Ascomycota</taxon>
        <taxon>Pezizomycotina</taxon>
        <taxon>Dothideomycetes</taxon>
        <taxon>Pleosporomycetidae</taxon>
        <taxon>Pleosporales</taxon>
        <taxon>Pleosporineae</taxon>
        <taxon>Pleosporaceae</taxon>
        <taxon>Alternaria</taxon>
        <taxon>Alternaria sect. Alternaria</taxon>
    </lineage>
</organism>
<keyword evidence="2" id="KW-1185">Reference proteome</keyword>
<proteinExistence type="predicted"/>
<protein>
    <submittedName>
        <fullName evidence="1">Uncharacterized protein</fullName>
    </submittedName>
</protein>
<dbReference type="Proteomes" id="UP000293547">
    <property type="component" value="Unassembled WGS sequence"/>
</dbReference>
<dbReference type="EMBL" id="PDWZ02000018">
    <property type="protein sequence ID" value="KAB2099213.1"/>
    <property type="molecule type" value="Genomic_DNA"/>
</dbReference>
<name>A0ACB6F491_9PLEO</name>